<dbReference type="eggNOG" id="ENOG502QQ55">
    <property type="taxonomic scope" value="Eukaryota"/>
</dbReference>
<protein>
    <recommendedName>
        <fullName evidence="3">beta-glucosidase</fullName>
        <ecNumber evidence="3">3.2.1.21</ecNumber>
    </recommendedName>
</protein>
<dbReference type="InterPro" id="IPR001764">
    <property type="entry name" value="Glyco_hydro_3_N"/>
</dbReference>
<dbReference type="Pfam" id="PF00933">
    <property type="entry name" value="Glyco_hydro_3"/>
    <property type="match status" value="1"/>
</dbReference>
<dbReference type="InterPro" id="IPR017853">
    <property type="entry name" value="GH"/>
</dbReference>
<organism evidence="6 7">
    <name type="scientific">Phytophthora infestans (strain T30-4)</name>
    <name type="common">Potato late blight agent</name>
    <dbReference type="NCBI Taxonomy" id="403677"/>
    <lineage>
        <taxon>Eukaryota</taxon>
        <taxon>Sar</taxon>
        <taxon>Stramenopiles</taxon>
        <taxon>Oomycota</taxon>
        <taxon>Peronosporomycetes</taxon>
        <taxon>Peronosporales</taxon>
        <taxon>Peronosporaceae</taxon>
        <taxon>Phytophthora</taxon>
    </lineage>
</organism>
<evidence type="ECO:0000256" key="4">
    <source>
        <dbReference type="ARBA" id="ARBA00022801"/>
    </source>
</evidence>
<dbReference type="Gene3D" id="3.20.20.300">
    <property type="entry name" value="Glycoside hydrolase, family 3, N-terminal domain"/>
    <property type="match status" value="1"/>
</dbReference>
<evidence type="ECO:0000256" key="2">
    <source>
        <dbReference type="ARBA" id="ARBA00005336"/>
    </source>
</evidence>
<dbReference type="PANTHER" id="PTHR42715:SF10">
    <property type="entry name" value="BETA-GLUCOSIDASE"/>
    <property type="match status" value="1"/>
</dbReference>
<dbReference type="Proteomes" id="UP000006643">
    <property type="component" value="Unassembled WGS sequence"/>
</dbReference>
<feature type="domain" description="Glycoside hydrolase family 3 N-terminal" evidence="5">
    <location>
        <begin position="98"/>
        <end position="192"/>
    </location>
</feature>
<comment type="catalytic activity">
    <reaction evidence="1">
        <text>Hydrolysis of terminal, non-reducing beta-D-glucosyl residues with release of beta-D-glucose.</text>
        <dbReference type="EC" id="3.2.1.21"/>
    </reaction>
</comment>
<dbReference type="InterPro" id="IPR036962">
    <property type="entry name" value="Glyco_hydro_3_N_sf"/>
</dbReference>
<dbReference type="VEuPathDB" id="FungiDB:PITG_16404"/>
<dbReference type="InterPro" id="IPR013783">
    <property type="entry name" value="Ig-like_fold"/>
</dbReference>
<dbReference type="HOGENOM" id="CLU_795621_0_0_1"/>
<evidence type="ECO:0000256" key="3">
    <source>
        <dbReference type="ARBA" id="ARBA00012744"/>
    </source>
</evidence>
<dbReference type="FunFam" id="2.60.40.10:FF:000731">
    <property type="entry name" value="Lysosomal beta glucosidase"/>
    <property type="match status" value="1"/>
</dbReference>
<dbReference type="SUPFAM" id="SSF51445">
    <property type="entry name" value="(Trans)glycosidases"/>
    <property type="match status" value="1"/>
</dbReference>
<dbReference type="GO" id="GO:0005975">
    <property type="term" value="P:carbohydrate metabolic process"/>
    <property type="evidence" value="ECO:0007669"/>
    <property type="project" value="InterPro"/>
</dbReference>
<dbReference type="PANTHER" id="PTHR42715">
    <property type="entry name" value="BETA-GLUCOSIDASE"/>
    <property type="match status" value="1"/>
</dbReference>
<reference evidence="7" key="1">
    <citation type="journal article" date="2009" name="Nature">
        <title>Genome sequence and analysis of the Irish potato famine pathogen Phytophthora infestans.</title>
        <authorList>
            <consortium name="The Broad Institute Genome Sequencing Platform"/>
            <person name="Haas B.J."/>
            <person name="Kamoun S."/>
            <person name="Zody M.C."/>
            <person name="Jiang R.H."/>
            <person name="Handsaker R.E."/>
            <person name="Cano L.M."/>
            <person name="Grabherr M."/>
            <person name="Kodira C.D."/>
            <person name="Raffaele S."/>
            <person name="Torto-Alalibo T."/>
            <person name="Bozkurt T.O."/>
            <person name="Ah-Fong A.M."/>
            <person name="Alvarado L."/>
            <person name="Anderson V.L."/>
            <person name="Armstrong M.R."/>
            <person name="Avrova A."/>
            <person name="Baxter L."/>
            <person name="Beynon J."/>
            <person name="Boevink P.C."/>
            <person name="Bollmann S.R."/>
            <person name="Bos J.I."/>
            <person name="Bulone V."/>
            <person name="Cai G."/>
            <person name="Cakir C."/>
            <person name="Carrington J.C."/>
            <person name="Chawner M."/>
            <person name="Conti L."/>
            <person name="Costanzo S."/>
            <person name="Ewan R."/>
            <person name="Fahlgren N."/>
            <person name="Fischbach M.A."/>
            <person name="Fugelstad J."/>
            <person name="Gilroy E.M."/>
            <person name="Gnerre S."/>
            <person name="Green P.J."/>
            <person name="Grenville-Briggs L.J."/>
            <person name="Griffith J."/>
            <person name="Grunwald N.J."/>
            <person name="Horn K."/>
            <person name="Horner N.R."/>
            <person name="Hu C.H."/>
            <person name="Huitema E."/>
            <person name="Jeong D.H."/>
            <person name="Jones A.M."/>
            <person name="Jones J.D."/>
            <person name="Jones R.W."/>
            <person name="Karlsson E.K."/>
            <person name="Kunjeti S.G."/>
            <person name="Lamour K."/>
            <person name="Liu Z."/>
            <person name="Ma L."/>
            <person name="Maclean D."/>
            <person name="Chibucos M.C."/>
            <person name="McDonald H."/>
            <person name="McWalters J."/>
            <person name="Meijer H.J."/>
            <person name="Morgan W."/>
            <person name="Morris P.F."/>
            <person name="Munro C.A."/>
            <person name="O'Neill K."/>
            <person name="Ospina-Giraldo M."/>
            <person name="Pinzon A."/>
            <person name="Pritchard L."/>
            <person name="Ramsahoye B."/>
            <person name="Ren Q."/>
            <person name="Restrepo S."/>
            <person name="Roy S."/>
            <person name="Sadanandom A."/>
            <person name="Savidor A."/>
            <person name="Schornack S."/>
            <person name="Schwartz D.C."/>
            <person name="Schumann U.D."/>
            <person name="Schwessinger B."/>
            <person name="Seyer L."/>
            <person name="Sharpe T."/>
            <person name="Silvar C."/>
            <person name="Song J."/>
            <person name="Studholme D.J."/>
            <person name="Sykes S."/>
            <person name="Thines M."/>
            <person name="van de Vondervoort P.J."/>
            <person name="Phuntumart V."/>
            <person name="Wawra S."/>
            <person name="Weide R."/>
            <person name="Win J."/>
            <person name="Young C."/>
            <person name="Zhou S."/>
            <person name="Fry W."/>
            <person name="Meyers B.C."/>
            <person name="van West P."/>
            <person name="Ristaino J."/>
            <person name="Govers F."/>
            <person name="Birch P.R."/>
            <person name="Whisson S.C."/>
            <person name="Judelson H.S."/>
            <person name="Nusbaum C."/>
        </authorList>
    </citation>
    <scope>NUCLEOTIDE SEQUENCE [LARGE SCALE GENOMIC DNA]</scope>
    <source>
        <strain evidence="7">T30-4</strain>
    </source>
</reference>
<dbReference type="GO" id="GO:0008422">
    <property type="term" value="F:beta-glucosidase activity"/>
    <property type="evidence" value="ECO:0007669"/>
    <property type="project" value="UniProtKB-EC"/>
</dbReference>
<comment type="similarity">
    <text evidence="2">Belongs to the glycosyl hydrolase 3 family.</text>
</comment>
<dbReference type="Gene3D" id="2.60.40.10">
    <property type="entry name" value="Immunoglobulins"/>
    <property type="match status" value="1"/>
</dbReference>
<dbReference type="InterPro" id="IPR050288">
    <property type="entry name" value="Cellulose_deg_GH3"/>
</dbReference>
<evidence type="ECO:0000313" key="6">
    <source>
        <dbReference type="EMBL" id="EEY64963.1"/>
    </source>
</evidence>
<dbReference type="GeneID" id="9465039"/>
<gene>
    <name evidence="6" type="ORF">PITG_16404</name>
</gene>
<evidence type="ECO:0000313" key="7">
    <source>
        <dbReference type="Proteomes" id="UP000006643"/>
    </source>
</evidence>
<dbReference type="InParanoid" id="D0NTK1"/>
<evidence type="ECO:0000259" key="5">
    <source>
        <dbReference type="Pfam" id="PF00933"/>
    </source>
</evidence>
<dbReference type="STRING" id="403677.D0NTK1"/>
<evidence type="ECO:0000256" key="1">
    <source>
        <dbReference type="ARBA" id="ARBA00000448"/>
    </source>
</evidence>
<dbReference type="OrthoDB" id="110320at2759"/>
<proteinExistence type="inferred from homology"/>
<keyword evidence="7" id="KW-1185">Reference proteome</keyword>
<name>D0NTK1_PHYIT</name>
<dbReference type="EMBL" id="DS028161">
    <property type="protein sequence ID" value="EEY64963.1"/>
    <property type="molecule type" value="Genomic_DNA"/>
</dbReference>
<dbReference type="AlphaFoldDB" id="D0NTK1"/>
<sequence>MSNPVSGTRPQRVNLHSHIVNDVWLVLNSRFETVEVHVKRPMPLVWIPPVAYRQFIVPDARPSSWHARRTNRATHKGSNAVDGLFRGYGAGFSCLRCLYNLQCPPFRAGIDADLLSGMESYISVNGVPVVENTKLMTKLLRVDVGFDGMMVTDYHEINHLAEFHRTTLSTDEATKLSLERESIDMSMVASDLSFTNGTNKLIAEDPAIIARLKESICVSTQCASGDYCEPQWIFGHGLSYTNFTYSDMAISTTNATSSSDSINVSVTVTNSDTAAGKETVMLFQTQLYRLISAPEVKQLKEFSKISLHAGVSQTFELTAADWSVYYPQIGQDLKLVAEDAGYVVAIRVS</sequence>
<accession>D0NTK1</accession>
<keyword evidence="4 6" id="KW-0378">Hydrolase</keyword>
<dbReference type="KEGG" id="pif:PITG_16404"/>
<dbReference type="RefSeq" id="XP_002897451.1">
    <property type="nucleotide sequence ID" value="XM_002897405.1"/>
</dbReference>
<dbReference type="EC" id="3.2.1.21" evidence="3"/>